<feature type="compositionally biased region" description="Low complexity" evidence="13">
    <location>
        <begin position="390"/>
        <end position="413"/>
    </location>
</feature>
<evidence type="ECO:0000259" key="14">
    <source>
        <dbReference type="Pfam" id="PF13925"/>
    </source>
</evidence>
<evidence type="ECO:0000313" key="15">
    <source>
        <dbReference type="EMBL" id="KAK2164598.1"/>
    </source>
</evidence>
<evidence type="ECO:0000256" key="10">
    <source>
        <dbReference type="ARBA" id="ARBA00057470"/>
    </source>
</evidence>
<dbReference type="GO" id="GO:0005874">
    <property type="term" value="C:microtubule"/>
    <property type="evidence" value="ECO:0007669"/>
    <property type="project" value="UniProtKB-KW"/>
</dbReference>
<dbReference type="InterPro" id="IPR028021">
    <property type="entry name" value="Katanin_C-terminal"/>
</dbReference>
<comment type="function">
    <text evidence="10 11">Participates in a complex which severs microtubules in an ATP-dependent manner. May act to target the enzymatic subunit of this complex to sites of action such as the centrosome. Microtubule severing may promote rapid reorganization of cellular microtubule arrays and the release of microtubules from the centrosome following nucleation.</text>
</comment>
<sequence length="676" mass="73824">MASTTKRAWKLQEFVAHGGSVNCLALGHKSGRVMVTGGDDRKVNMWAVGKPNCVMSLSGHTTPIEAVRFGNAEELVVAGSLSGALKIWDLEAAKIMRTLTGHKSSIRSLDFHPYGDFVASGSLDTNIKLWDIRRKGCIFTYKGHTKCVNSLRFSPDGRWIASAGEDGILKLWDLTAGKMLTDFSHHDGPLTCLEFHPNEFLLATGSLDKTVKFWDLESFQLVSSSDGLCTGIRSICFHPDGLCLYAATQDTVKVYGWEPSYSYDSLTVGWGKVADVAIAQNQLIGATYMQTNVSIYIADIKRMQPVGGPPVQSQPNPSPPKTASGRRNFIVDRPPTQSTKQQKDKPKEEPPEEYPDDGADDQSCADIVDPDNYREVFQPRTRKLAPAVIPVSQPKPASVAPSVPSPVHVTAPADQPVTAAPVIQPATRPSTTRPTTSSTSQKAPTTAKPVIPASTRVSSAASNNVRHNEPTPLIPSDRQQPVNLNMDDFLPKQHQPSISHQPTPANISEQETLSSVIKGGDYMNKVLNSRHKNLQIVRALWTSGNTKTALDSALSMNDLPVIVDLVNVLNQKSGLWSLDLSTIVLPQLGDLLTSKYDNYVETSCSAIKVILRNFGSLIKATLTAPPSIGVDLSREERYNKCKQCYKSLMNIRSILEQKKPAGPQVRELQLLLSQLD</sequence>
<feature type="repeat" description="WD" evidence="12">
    <location>
        <begin position="57"/>
        <end position="98"/>
    </location>
</feature>
<keyword evidence="16" id="KW-1185">Reference proteome</keyword>
<dbReference type="GO" id="GO:0051301">
    <property type="term" value="P:cell division"/>
    <property type="evidence" value="ECO:0007669"/>
    <property type="project" value="UniProtKB-KW"/>
</dbReference>
<reference evidence="15" key="1">
    <citation type="journal article" date="2023" name="Mol. Biol. Evol.">
        <title>Third-Generation Sequencing Reveals the Adaptive Role of the Epigenome in Three Deep-Sea Polychaetes.</title>
        <authorList>
            <person name="Perez M."/>
            <person name="Aroh O."/>
            <person name="Sun Y."/>
            <person name="Lan Y."/>
            <person name="Juniper S.K."/>
            <person name="Young C.R."/>
            <person name="Angers B."/>
            <person name="Qian P.Y."/>
        </authorList>
    </citation>
    <scope>NUCLEOTIDE SEQUENCE</scope>
    <source>
        <strain evidence="15">P08H-3</strain>
    </source>
</reference>
<dbReference type="CDD" id="cd00200">
    <property type="entry name" value="WD40"/>
    <property type="match status" value="1"/>
</dbReference>
<comment type="subcellular location">
    <subcellularLocation>
        <location evidence="1 11">Cytoplasm</location>
        <location evidence="1 11">Cytoskeleton</location>
        <location evidence="1 11">Spindle</location>
    </subcellularLocation>
    <subcellularLocation>
        <location evidence="11">Cytoplasm</location>
    </subcellularLocation>
    <subcellularLocation>
        <location evidence="11">Cytoplasm</location>
        <location evidence="11">Cytoskeleton</location>
        <location evidence="11">Microtubule organizing center</location>
        <location evidence="11">Centrosome</location>
    </subcellularLocation>
    <subcellularLocation>
        <location evidence="11">Cytoplasm</location>
        <location evidence="11">Cytoskeleton</location>
        <location evidence="11">Spindle pole</location>
    </subcellularLocation>
    <subcellularLocation>
        <location evidence="11">Cytoplasm</location>
        <location evidence="11">Cytoskeleton</location>
    </subcellularLocation>
    <text evidence="11">Predominantly cytoplasmic. Localized to the interphase centrosome and mitotic spindle poles.</text>
</comment>
<feature type="repeat" description="WD" evidence="12">
    <location>
        <begin position="99"/>
        <end position="140"/>
    </location>
</feature>
<dbReference type="Gene3D" id="2.130.10.10">
    <property type="entry name" value="YVTN repeat-like/Quinoprotein amine dehydrogenase"/>
    <property type="match status" value="2"/>
</dbReference>
<organism evidence="15 16">
    <name type="scientific">Paralvinella palmiformis</name>
    <dbReference type="NCBI Taxonomy" id="53620"/>
    <lineage>
        <taxon>Eukaryota</taxon>
        <taxon>Metazoa</taxon>
        <taxon>Spiralia</taxon>
        <taxon>Lophotrochozoa</taxon>
        <taxon>Annelida</taxon>
        <taxon>Polychaeta</taxon>
        <taxon>Sedentaria</taxon>
        <taxon>Canalipalpata</taxon>
        <taxon>Terebellida</taxon>
        <taxon>Terebelliformia</taxon>
        <taxon>Alvinellidae</taxon>
        <taxon>Paralvinella</taxon>
    </lineage>
</organism>
<keyword evidence="8 11" id="KW-0206">Cytoskeleton</keyword>
<keyword evidence="2 11" id="KW-0963">Cytoplasm</keyword>
<keyword evidence="5 11" id="KW-0493">Microtubule</keyword>
<evidence type="ECO:0000256" key="3">
    <source>
        <dbReference type="ARBA" id="ARBA00022574"/>
    </source>
</evidence>
<feature type="compositionally biased region" description="Polar residues" evidence="13">
    <location>
        <begin position="455"/>
        <end position="465"/>
    </location>
</feature>
<accession>A0AAD9K453</accession>
<keyword evidence="6" id="KW-0677">Repeat</keyword>
<keyword evidence="9 11" id="KW-0131">Cell cycle</keyword>
<keyword evidence="3 12" id="KW-0853">WD repeat</keyword>
<evidence type="ECO:0000256" key="11">
    <source>
        <dbReference type="HAMAP-Rule" id="MF_03022"/>
    </source>
</evidence>
<feature type="repeat" description="WD" evidence="12">
    <location>
        <begin position="14"/>
        <end position="56"/>
    </location>
</feature>
<name>A0AAD9K453_9ANNE</name>
<dbReference type="InterPro" id="IPR019775">
    <property type="entry name" value="WD40_repeat_CS"/>
</dbReference>
<comment type="caution">
    <text evidence="15">The sequence shown here is derived from an EMBL/GenBank/DDBJ whole genome shotgun (WGS) entry which is preliminary data.</text>
</comment>
<dbReference type="GO" id="GO:0008352">
    <property type="term" value="C:katanin complex"/>
    <property type="evidence" value="ECO:0007669"/>
    <property type="project" value="InterPro"/>
</dbReference>
<dbReference type="GO" id="GO:0005813">
    <property type="term" value="C:centrosome"/>
    <property type="evidence" value="ECO:0007669"/>
    <property type="project" value="UniProtKB-SubCell"/>
</dbReference>
<dbReference type="InterPro" id="IPR015943">
    <property type="entry name" value="WD40/YVTN_repeat-like_dom_sf"/>
</dbReference>
<evidence type="ECO:0000256" key="2">
    <source>
        <dbReference type="ARBA" id="ARBA00022490"/>
    </source>
</evidence>
<protein>
    <recommendedName>
        <fullName evidence="11">Katanin p80 WD40 repeat-containing subunit B1</fullName>
        <shortName evidence="11">Katanin p80 subunit B1</shortName>
    </recommendedName>
    <alternativeName>
        <fullName evidence="11">p80 katanin</fullName>
    </alternativeName>
</protein>
<evidence type="ECO:0000256" key="8">
    <source>
        <dbReference type="ARBA" id="ARBA00023212"/>
    </source>
</evidence>
<dbReference type="GO" id="GO:0051013">
    <property type="term" value="P:microtubule severing"/>
    <property type="evidence" value="ECO:0007669"/>
    <property type="project" value="UniProtKB-UniRule"/>
</dbReference>
<evidence type="ECO:0000256" key="12">
    <source>
        <dbReference type="PROSITE-ProRule" id="PRU00221"/>
    </source>
</evidence>
<dbReference type="InterPro" id="IPR020472">
    <property type="entry name" value="WD40_PAC1"/>
</dbReference>
<feature type="repeat" description="WD" evidence="12">
    <location>
        <begin position="141"/>
        <end position="182"/>
    </location>
</feature>
<dbReference type="Proteomes" id="UP001208570">
    <property type="component" value="Unassembled WGS sequence"/>
</dbReference>
<feature type="repeat" description="WD" evidence="12">
    <location>
        <begin position="183"/>
        <end position="224"/>
    </location>
</feature>
<dbReference type="PANTHER" id="PTHR19845:SF0">
    <property type="entry name" value="KATANIN P80 WD40 REPEAT-CONTAINING SUBUNIT B1"/>
    <property type="match status" value="1"/>
</dbReference>
<keyword evidence="4 11" id="KW-0132">Cell division</keyword>
<dbReference type="FunFam" id="2.130.10.10:FF:000846">
    <property type="entry name" value="Katanin p80 WD40 repeat-containing subunit B1 homolog"/>
    <property type="match status" value="1"/>
</dbReference>
<proteinExistence type="inferred from homology"/>
<dbReference type="PROSITE" id="PS50294">
    <property type="entry name" value="WD_REPEATS_REGION"/>
    <property type="match status" value="4"/>
</dbReference>
<evidence type="ECO:0000256" key="13">
    <source>
        <dbReference type="SAM" id="MobiDB-lite"/>
    </source>
</evidence>
<feature type="compositionally biased region" description="Low complexity" evidence="13">
    <location>
        <begin position="306"/>
        <end position="315"/>
    </location>
</feature>
<feature type="compositionally biased region" description="Low complexity" evidence="13">
    <location>
        <begin position="427"/>
        <end position="440"/>
    </location>
</feature>
<dbReference type="PROSITE" id="PS50082">
    <property type="entry name" value="WD_REPEATS_2"/>
    <property type="match status" value="5"/>
</dbReference>
<dbReference type="PANTHER" id="PTHR19845">
    <property type="entry name" value="KATANIN P80 SUBUNIT"/>
    <property type="match status" value="1"/>
</dbReference>
<comment type="subunit">
    <text evidence="11">Interacts with KATNA1. This interaction enhances the microtubule binding and severing activity of KATNA1 and also targets this activity to the centrosome.</text>
</comment>
<feature type="region of interest" description="Disordered" evidence="13">
    <location>
        <begin position="306"/>
        <end position="366"/>
    </location>
</feature>
<dbReference type="Pfam" id="PF13925">
    <property type="entry name" value="Katanin_con80"/>
    <property type="match status" value="1"/>
</dbReference>
<evidence type="ECO:0000256" key="6">
    <source>
        <dbReference type="ARBA" id="ARBA00022737"/>
    </source>
</evidence>
<dbReference type="Pfam" id="PF00400">
    <property type="entry name" value="WD40"/>
    <property type="match status" value="6"/>
</dbReference>
<dbReference type="InterPro" id="IPR001680">
    <property type="entry name" value="WD40_rpt"/>
</dbReference>
<dbReference type="PROSITE" id="PS00678">
    <property type="entry name" value="WD_REPEATS_1"/>
    <property type="match status" value="3"/>
</dbReference>
<evidence type="ECO:0000256" key="4">
    <source>
        <dbReference type="ARBA" id="ARBA00022618"/>
    </source>
</evidence>
<evidence type="ECO:0000313" key="16">
    <source>
        <dbReference type="Proteomes" id="UP001208570"/>
    </source>
</evidence>
<dbReference type="HAMAP" id="MF_03022">
    <property type="entry name" value="Katanin_p80_B1"/>
    <property type="match status" value="1"/>
</dbReference>
<dbReference type="PRINTS" id="PR00320">
    <property type="entry name" value="GPROTEINBRPT"/>
</dbReference>
<feature type="compositionally biased region" description="Acidic residues" evidence="13">
    <location>
        <begin position="350"/>
        <end position="360"/>
    </location>
</feature>
<dbReference type="GO" id="GO:0008017">
    <property type="term" value="F:microtubule binding"/>
    <property type="evidence" value="ECO:0007669"/>
    <property type="project" value="UniProtKB-UniRule"/>
</dbReference>
<dbReference type="GO" id="GO:0000922">
    <property type="term" value="C:spindle pole"/>
    <property type="evidence" value="ECO:0007669"/>
    <property type="project" value="UniProtKB-SubCell"/>
</dbReference>
<dbReference type="InterPro" id="IPR036322">
    <property type="entry name" value="WD40_repeat_dom_sf"/>
</dbReference>
<dbReference type="AlphaFoldDB" id="A0AAD9K453"/>
<feature type="domain" description="Katanin p80 subunit C-terminal" evidence="14">
    <location>
        <begin position="520"/>
        <end position="671"/>
    </location>
</feature>
<keyword evidence="7 11" id="KW-0498">Mitosis</keyword>
<dbReference type="InterPro" id="IPR026962">
    <property type="entry name" value="KTNB1"/>
</dbReference>
<evidence type="ECO:0000256" key="5">
    <source>
        <dbReference type="ARBA" id="ARBA00022701"/>
    </source>
</evidence>
<dbReference type="GO" id="GO:0005737">
    <property type="term" value="C:cytoplasm"/>
    <property type="evidence" value="ECO:0007669"/>
    <property type="project" value="UniProtKB-SubCell"/>
</dbReference>
<dbReference type="SMART" id="SM00320">
    <property type="entry name" value="WD40"/>
    <property type="match status" value="6"/>
</dbReference>
<gene>
    <name evidence="11" type="primary">KATNB1</name>
    <name evidence="15" type="ORF">LSH36_61g05001</name>
</gene>
<evidence type="ECO:0000256" key="9">
    <source>
        <dbReference type="ARBA" id="ARBA00023306"/>
    </source>
</evidence>
<dbReference type="GO" id="GO:0007019">
    <property type="term" value="P:microtubule depolymerization"/>
    <property type="evidence" value="ECO:0007669"/>
    <property type="project" value="TreeGrafter"/>
</dbReference>
<feature type="region of interest" description="Disordered" evidence="13">
    <location>
        <begin position="388"/>
        <end position="481"/>
    </location>
</feature>
<evidence type="ECO:0000256" key="1">
    <source>
        <dbReference type="ARBA" id="ARBA00004186"/>
    </source>
</evidence>
<comment type="similarity">
    <text evidence="11">Belongs to the WD repeat KATNB1 family.</text>
</comment>
<dbReference type="EMBL" id="JAODUP010000061">
    <property type="protein sequence ID" value="KAK2164598.1"/>
    <property type="molecule type" value="Genomic_DNA"/>
</dbReference>
<dbReference type="SUPFAM" id="SSF50978">
    <property type="entry name" value="WD40 repeat-like"/>
    <property type="match status" value="1"/>
</dbReference>
<evidence type="ECO:0000256" key="7">
    <source>
        <dbReference type="ARBA" id="ARBA00022776"/>
    </source>
</evidence>